<name>A0A5B7JD92_PORTR</name>
<feature type="coiled-coil region" evidence="1">
    <location>
        <begin position="41"/>
        <end position="90"/>
    </location>
</feature>
<dbReference type="EMBL" id="VSRR010087409">
    <property type="protein sequence ID" value="MPC91337.1"/>
    <property type="molecule type" value="Genomic_DNA"/>
</dbReference>
<keyword evidence="3" id="KW-1185">Reference proteome</keyword>
<organism evidence="2 3">
    <name type="scientific">Portunus trituberculatus</name>
    <name type="common">Swimming crab</name>
    <name type="synonym">Neptunus trituberculatus</name>
    <dbReference type="NCBI Taxonomy" id="210409"/>
    <lineage>
        <taxon>Eukaryota</taxon>
        <taxon>Metazoa</taxon>
        <taxon>Ecdysozoa</taxon>
        <taxon>Arthropoda</taxon>
        <taxon>Crustacea</taxon>
        <taxon>Multicrustacea</taxon>
        <taxon>Malacostraca</taxon>
        <taxon>Eumalacostraca</taxon>
        <taxon>Eucarida</taxon>
        <taxon>Decapoda</taxon>
        <taxon>Pleocyemata</taxon>
        <taxon>Brachyura</taxon>
        <taxon>Eubrachyura</taxon>
        <taxon>Portunoidea</taxon>
        <taxon>Portunidae</taxon>
        <taxon>Portuninae</taxon>
        <taxon>Portunus</taxon>
    </lineage>
</organism>
<protein>
    <submittedName>
        <fullName evidence="2">Uncharacterized protein</fullName>
    </submittedName>
</protein>
<evidence type="ECO:0000313" key="3">
    <source>
        <dbReference type="Proteomes" id="UP000324222"/>
    </source>
</evidence>
<dbReference type="AlphaFoldDB" id="A0A5B7JD92"/>
<dbReference type="PANTHER" id="PTHR46888">
    <property type="entry name" value="ZINC KNUCKLE DOMAINCONTAINING PROTEIN-RELATED"/>
    <property type="match status" value="1"/>
</dbReference>
<proteinExistence type="predicted"/>
<keyword evidence="1" id="KW-0175">Coiled coil</keyword>
<dbReference type="PANTHER" id="PTHR46888:SF1">
    <property type="entry name" value="RIBONUCLEASE H"/>
    <property type="match status" value="1"/>
</dbReference>
<sequence length="204" mass="23999">MFQVKVRKDLQSMLRAGGSSDGGQALHHERHLLPQTLHLTHHRLEELRLKLEIRKMEIEAEERRELKRLAAEERAREAEERRDIQRLAAEKELLPEFDEAKVAEWFVRFERKAKEFAWSRETWVGLVVNKLKEKALEVYDKMSADDLDDYEKFKAHMSCDQKPIACNLEERESELVTPTSSVLVHWSKCLRDGLEARVLTLSRP</sequence>
<accession>A0A5B7JD92</accession>
<evidence type="ECO:0000313" key="2">
    <source>
        <dbReference type="EMBL" id="MPC91337.1"/>
    </source>
</evidence>
<dbReference type="Proteomes" id="UP000324222">
    <property type="component" value="Unassembled WGS sequence"/>
</dbReference>
<gene>
    <name evidence="2" type="ORF">E2C01_086365</name>
</gene>
<comment type="caution">
    <text evidence="2">The sequence shown here is derived from an EMBL/GenBank/DDBJ whole genome shotgun (WGS) entry which is preliminary data.</text>
</comment>
<reference evidence="2 3" key="1">
    <citation type="submission" date="2019-05" db="EMBL/GenBank/DDBJ databases">
        <title>Another draft genome of Portunus trituberculatus and its Hox gene families provides insights of decapod evolution.</title>
        <authorList>
            <person name="Jeong J.-H."/>
            <person name="Song I."/>
            <person name="Kim S."/>
            <person name="Choi T."/>
            <person name="Kim D."/>
            <person name="Ryu S."/>
            <person name="Kim W."/>
        </authorList>
    </citation>
    <scope>NUCLEOTIDE SEQUENCE [LARGE SCALE GENOMIC DNA]</scope>
    <source>
        <tissue evidence="2">Muscle</tissue>
    </source>
</reference>
<evidence type="ECO:0000256" key="1">
    <source>
        <dbReference type="SAM" id="Coils"/>
    </source>
</evidence>